<keyword evidence="2" id="KW-0378">Hydrolase</keyword>
<keyword evidence="3" id="KW-0456">Lyase</keyword>
<protein>
    <recommendedName>
        <fullName evidence="5">U6 snRNA phosphodiesterase 1</fullName>
    </recommendedName>
    <alternativeName>
        <fullName evidence="6">3'-5' RNA exonuclease USB1</fullName>
    </alternativeName>
</protein>
<dbReference type="GO" id="GO:0016829">
    <property type="term" value="F:lyase activity"/>
    <property type="evidence" value="ECO:0007669"/>
    <property type="project" value="UniProtKB-KW"/>
</dbReference>
<feature type="compositionally biased region" description="Pro residues" evidence="7">
    <location>
        <begin position="41"/>
        <end position="58"/>
    </location>
</feature>
<dbReference type="PANTHER" id="PTHR13522:SF3">
    <property type="entry name" value="U6 SNRNA PHOSPHODIESTERASE 1"/>
    <property type="match status" value="1"/>
</dbReference>
<dbReference type="Gene3D" id="3.90.1140.10">
    <property type="entry name" value="Cyclic phosphodiesterase"/>
    <property type="match status" value="2"/>
</dbReference>
<feature type="compositionally biased region" description="Low complexity" evidence="7">
    <location>
        <begin position="19"/>
        <end position="31"/>
    </location>
</feature>
<evidence type="ECO:0000256" key="4">
    <source>
        <dbReference type="ARBA" id="ARBA00023242"/>
    </source>
</evidence>
<dbReference type="PANTHER" id="PTHR13522">
    <property type="entry name" value="U6 SNRNA PHOSPHODIESTERASE 1"/>
    <property type="match status" value="1"/>
</dbReference>
<keyword evidence="1" id="KW-0540">Nuclease</keyword>
<organism evidence="8">
    <name type="scientific">Anthurium amnicola</name>
    <dbReference type="NCBI Taxonomy" id="1678845"/>
    <lineage>
        <taxon>Eukaryota</taxon>
        <taxon>Viridiplantae</taxon>
        <taxon>Streptophyta</taxon>
        <taxon>Embryophyta</taxon>
        <taxon>Tracheophyta</taxon>
        <taxon>Spermatophyta</taxon>
        <taxon>Magnoliopsida</taxon>
        <taxon>Liliopsida</taxon>
        <taxon>Araceae</taxon>
        <taxon>Pothoideae</taxon>
        <taxon>Potheae</taxon>
        <taxon>Anthurium</taxon>
    </lineage>
</organism>
<dbReference type="GO" id="GO:0000175">
    <property type="term" value="F:3'-5'-RNA exonuclease activity"/>
    <property type="evidence" value="ECO:0007669"/>
    <property type="project" value="TreeGrafter"/>
</dbReference>
<proteinExistence type="predicted"/>
<gene>
    <name evidence="8" type="primary">CP057_0</name>
    <name evidence="8" type="ORF">g.117974</name>
</gene>
<dbReference type="Pfam" id="PF09749">
    <property type="entry name" value="HVSL"/>
    <property type="match status" value="2"/>
</dbReference>
<evidence type="ECO:0000256" key="7">
    <source>
        <dbReference type="SAM" id="MobiDB-lite"/>
    </source>
</evidence>
<evidence type="ECO:0000313" key="8">
    <source>
        <dbReference type="EMBL" id="JAT47314.1"/>
    </source>
</evidence>
<evidence type="ECO:0000256" key="2">
    <source>
        <dbReference type="ARBA" id="ARBA00022801"/>
    </source>
</evidence>
<evidence type="ECO:0000256" key="5">
    <source>
        <dbReference type="ARBA" id="ARBA00029543"/>
    </source>
</evidence>
<keyword evidence="4" id="KW-0539">Nucleus</keyword>
<dbReference type="InterPro" id="IPR027521">
    <property type="entry name" value="Usb1"/>
</dbReference>
<evidence type="ECO:0000256" key="6">
    <source>
        <dbReference type="ARBA" id="ARBA00030030"/>
    </source>
</evidence>
<reference evidence="8" key="1">
    <citation type="submission" date="2015-07" db="EMBL/GenBank/DDBJ databases">
        <title>Transcriptome Assembly of Anthurium amnicola.</title>
        <authorList>
            <person name="Suzuki J."/>
        </authorList>
    </citation>
    <scope>NUCLEOTIDE SEQUENCE</scope>
</reference>
<dbReference type="AlphaFoldDB" id="A0A1D1XY24"/>
<name>A0A1D1XY24_9ARAE</name>
<dbReference type="EMBL" id="GDJX01020622">
    <property type="protein sequence ID" value="JAT47314.1"/>
    <property type="molecule type" value="Transcribed_RNA"/>
</dbReference>
<evidence type="ECO:0000256" key="1">
    <source>
        <dbReference type="ARBA" id="ARBA00022722"/>
    </source>
</evidence>
<dbReference type="GO" id="GO:0034477">
    <property type="term" value="P:U6 snRNA 3'-end processing"/>
    <property type="evidence" value="ECO:0007669"/>
    <property type="project" value="InterPro"/>
</dbReference>
<sequence length="247" mass="27278">MEALRASYGSDSDSDDSPPKATTTTTTARTARGGGGGGPPSRCPSKPPKPAPLPPPPLGLLDDLPHSLVIIPSTTRKQLASFIKRIASRVPDLFAIDVDMPLGVLCKEDQKLEQVLGREFHISLGRTVPIRVHQIDSIVDMLLQKFQSQRQYWIEFSKWEVFVNDDQTRSFLSLEVKGAGLSEDPRPHISLVWALGDISCALKQAIEEQSRCRNNLGSCQRHIFMCKFSGVECKIGKKSYSVCKFLS</sequence>
<dbReference type="GO" id="GO:0005634">
    <property type="term" value="C:nucleus"/>
    <property type="evidence" value="ECO:0007669"/>
    <property type="project" value="TreeGrafter"/>
</dbReference>
<feature type="region of interest" description="Disordered" evidence="7">
    <location>
        <begin position="1"/>
        <end position="58"/>
    </location>
</feature>
<accession>A0A1D1XY24</accession>
<evidence type="ECO:0000256" key="3">
    <source>
        <dbReference type="ARBA" id="ARBA00023239"/>
    </source>
</evidence>